<dbReference type="Gene3D" id="3.30.40.10">
    <property type="entry name" value="Zinc/RING finger domain, C3HC4 (zinc finger)"/>
    <property type="match status" value="1"/>
</dbReference>
<sequence length="333" mass="38656">MCRTVLFKYERCQHLQPWEEAMYTQRCLSYQAHEVCEGLVGLEVPLDRPCDFCVDDPLAYEQLTWIEELSDYAPTEARKRFETVLRSHPSIGQTTIKDPSGTEHPYDPESRHDWNFRMPIADLEFIHYLDAGLHMTMTEMFGENQVLSMELINWYAKIRTVYRRALARFIIDERVNGFVQHRLDYRPGRHTDILCDRLCGISTMIPNTSPELHGEDCPYCLEPLYQSTEQAIRLPCGRHLIGLECTRQWISCWDFRSPLRVCILCNTDFDITKPVHFAARETLPGFEPAPDGVVPGSDAVEPFLDNLIDKRVASGIHDDTPSPWWVNLLREYA</sequence>
<dbReference type="RefSeq" id="XP_008088146.1">
    <property type="nucleotide sequence ID" value="XM_008089955.1"/>
</dbReference>
<proteinExistence type="predicted"/>
<evidence type="ECO:0000313" key="1">
    <source>
        <dbReference type="EMBL" id="EPE25231.1"/>
    </source>
</evidence>
<dbReference type="EMBL" id="KE145372">
    <property type="protein sequence ID" value="EPE25231.1"/>
    <property type="molecule type" value="Genomic_DNA"/>
</dbReference>
<reference evidence="1 2" key="1">
    <citation type="journal article" date="2013" name="BMC Genomics">
        <title>Genomics-driven discovery of the pneumocandin biosynthetic gene cluster in the fungus Glarea lozoyensis.</title>
        <authorList>
            <person name="Chen L."/>
            <person name="Yue Q."/>
            <person name="Zhang X."/>
            <person name="Xiang M."/>
            <person name="Wang C."/>
            <person name="Li S."/>
            <person name="Che Y."/>
            <person name="Ortiz-Lopez F.J."/>
            <person name="Bills G.F."/>
            <person name="Liu X."/>
            <person name="An Z."/>
        </authorList>
    </citation>
    <scope>NUCLEOTIDE SEQUENCE [LARGE SCALE GENOMIC DNA]</scope>
    <source>
        <strain evidence="2">ATCC 20868 / MF5171</strain>
    </source>
</reference>
<dbReference type="HOGENOM" id="CLU_858020_0_0_1"/>
<protein>
    <submittedName>
        <fullName evidence="1">RING/U-box</fullName>
    </submittedName>
</protein>
<dbReference type="AlphaFoldDB" id="S3CZH9"/>
<gene>
    <name evidence="1" type="ORF">GLAREA_11812</name>
</gene>
<dbReference type="GeneID" id="19470853"/>
<keyword evidence="2" id="KW-1185">Reference proteome</keyword>
<dbReference type="InterPro" id="IPR013083">
    <property type="entry name" value="Znf_RING/FYVE/PHD"/>
</dbReference>
<name>S3CZH9_GLAL2</name>
<dbReference type="OrthoDB" id="5396564at2759"/>
<dbReference type="KEGG" id="glz:GLAREA_11812"/>
<evidence type="ECO:0000313" key="2">
    <source>
        <dbReference type="Proteomes" id="UP000016922"/>
    </source>
</evidence>
<organism evidence="1 2">
    <name type="scientific">Glarea lozoyensis (strain ATCC 20868 / MF5171)</name>
    <dbReference type="NCBI Taxonomy" id="1116229"/>
    <lineage>
        <taxon>Eukaryota</taxon>
        <taxon>Fungi</taxon>
        <taxon>Dikarya</taxon>
        <taxon>Ascomycota</taxon>
        <taxon>Pezizomycotina</taxon>
        <taxon>Leotiomycetes</taxon>
        <taxon>Helotiales</taxon>
        <taxon>Helotiaceae</taxon>
        <taxon>Glarea</taxon>
    </lineage>
</organism>
<dbReference type="SUPFAM" id="SSF57850">
    <property type="entry name" value="RING/U-box"/>
    <property type="match status" value="1"/>
</dbReference>
<dbReference type="Proteomes" id="UP000016922">
    <property type="component" value="Unassembled WGS sequence"/>
</dbReference>
<accession>S3CZH9</accession>